<keyword evidence="2" id="KW-1185">Reference proteome</keyword>
<dbReference type="AlphaFoldDB" id="A0A4Y7TB26"/>
<evidence type="ECO:0000313" key="1">
    <source>
        <dbReference type="EMBL" id="TEB31201.1"/>
    </source>
</evidence>
<accession>A0A4Y7TB26</accession>
<name>A0A4Y7TB26_COPMI</name>
<reference evidence="1 2" key="1">
    <citation type="journal article" date="2019" name="Nat. Ecol. Evol.">
        <title>Megaphylogeny resolves global patterns of mushroom evolution.</title>
        <authorList>
            <person name="Varga T."/>
            <person name="Krizsan K."/>
            <person name="Foldi C."/>
            <person name="Dima B."/>
            <person name="Sanchez-Garcia M."/>
            <person name="Sanchez-Ramirez S."/>
            <person name="Szollosi G.J."/>
            <person name="Szarkandi J.G."/>
            <person name="Papp V."/>
            <person name="Albert L."/>
            <person name="Andreopoulos W."/>
            <person name="Angelini C."/>
            <person name="Antonin V."/>
            <person name="Barry K.W."/>
            <person name="Bougher N.L."/>
            <person name="Buchanan P."/>
            <person name="Buyck B."/>
            <person name="Bense V."/>
            <person name="Catcheside P."/>
            <person name="Chovatia M."/>
            <person name="Cooper J."/>
            <person name="Damon W."/>
            <person name="Desjardin D."/>
            <person name="Finy P."/>
            <person name="Geml J."/>
            <person name="Haridas S."/>
            <person name="Hughes K."/>
            <person name="Justo A."/>
            <person name="Karasinski D."/>
            <person name="Kautmanova I."/>
            <person name="Kiss B."/>
            <person name="Kocsube S."/>
            <person name="Kotiranta H."/>
            <person name="LaButti K.M."/>
            <person name="Lechner B.E."/>
            <person name="Liimatainen K."/>
            <person name="Lipzen A."/>
            <person name="Lukacs Z."/>
            <person name="Mihaltcheva S."/>
            <person name="Morgado L.N."/>
            <person name="Niskanen T."/>
            <person name="Noordeloos M.E."/>
            <person name="Ohm R.A."/>
            <person name="Ortiz-Santana B."/>
            <person name="Ovrebo C."/>
            <person name="Racz N."/>
            <person name="Riley R."/>
            <person name="Savchenko A."/>
            <person name="Shiryaev A."/>
            <person name="Soop K."/>
            <person name="Spirin V."/>
            <person name="Szebenyi C."/>
            <person name="Tomsovsky M."/>
            <person name="Tulloss R.E."/>
            <person name="Uehling J."/>
            <person name="Grigoriev I.V."/>
            <person name="Vagvolgyi C."/>
            <person name="Papp T."/>
            <person name="Martin F.M."/>
            <person name="Miettinen O."/>
            <person name="Hibbett D.S."/>
            <person name="Nagy L.G."/>
        </authorList>
    </citation>
    <scope>NUCLEOTIDE SEQUENCE [LARGE SCALE GENOMIC DNA]</scope>
    <source>
        <strain evidence="1 2">FP101781</strain>
    </source>
</reference>
<evidence type="ECO:0000313" key="2">
    <source>
        <dbReference type="Proteomes" id="UP000298030"/>
    </source>
</evidence>
<sequence>MPSHVFELRAGSLPSHHYLKLGYSECPGSDTRSPRWIPQPMCNRIFNERFGYSQAGNVNPGAFRNDNPCVVTHPILIRRTNQEDLVVFRVPYLSWPIYRPRWTAG</sequence>
<dbReference type="Proteomes" id="UP000298030">
    <property type="component" value="Unassembled WGS sequence"/>
</dbReference>
<organism evidence="1 2">
    <name type="scientific">Coprinellus micaceus</name>
    <name type="common">Glistening ink-cap mushroom</name>
    <name type="synonym">Coprinus micaceus</name>
    <dbReference type="NCBI Taxonomy" id="71717"/>
    <lineage>
        <taxon>Eukaryota</taxon>
        <taxon>Fungi</taxon>
        <taxon>Dikarya</taxon>
        <taxon>Basidiomycota</taxon>
        <taxon>Agaricomycotina</taxon>
        <taxon>Agaricomycetes</taxon>
        <taxon>Agaricomycetidae</taxon>
        <taxon>Agaricales</taxon>
        <taxon>Agaricineae</taxon>
        <taxon>Psathyrellaceae</taxon>
        <taxon>Coprinellus</taxon>
    </lineage>
</organism>
<proteinExistence type="predicted"/>
<gene>
    <name evidence="1" type="ORF">FA13DRAFT_1732651</name>
</gene>
<dbReference type="EMBL" id="QPFP01000019">
    <property type="protein sequence ID" value="TEB31201.1"/>
    <property type="molecule type" value="Genomic_DNA"/>
</dbReference>
<protein>
    <submittedName>
        <fullName evidence="1">Uncharacterized protein</fullName>
    </submittedName>
</protein>
<comment type="caution">
    <text evidence="1">The sequence shown here is derived from an EMBL/GenBank/DDBJ whole genome shotgun (WGS) entry which is preliminary data.</text>
</comment>